<gene>
    <name evidence="2" type="ORF">C5Y96_22360</name>
</gene>
<organism evidence="2 3">
    <name type="scientific">Blastopirellula marina</name>
    <dbReference type="NCBI Taxonomy" id="124"/>
    <lineage>
        <taxon>Bacteria</taxon>
        <taxon>Pseudomonadati</taxon>
        <taxon>Planctomycetota</taxon>
        <taxon>Planctomycetia</taxon>
        <taxon>Pirellulales</taxon>
        <taxon>Pirellulaceae</taxon>
        <taxon>Blastopirellula</taxon>
    </lineage>
</organism>
<proteinExistence type="predicted"/>
<evidence type="ECO:0000313" key="3">
    <source>
        <dbReference type="Proteomes" id="UP000240009"/>
    </source>
</evidence>
<evidence type="ECO:0000256" key="1">
    <source>
        <dbReference type="SAM" id="Phobius"/>
    </source>
</evidence>
<sequence length="140" mass="16323">MLFATSLIAFILIVVAWMMNSQHQHTVKMVEKHTDWDDRKREFLLAQVRRRTKVTHTIVLIAVAFLFSNIVPLNILYVLYWACVSLLLLRIVVLAGLDGFATKTYILALRDQRIASRRALEEEVRRLREEKPQAGTHHED</sequence>
<reference evidence="2 3" key="1">
    <citation type="submission" date="2018-02" db="EMBL/GenBank/DDBJ databases">
        <title>Comparative genomes isolates from brazilian mangrove.</title>
        <authorList>
            <person name="Araujo J.E."/>
            <person name="Taketani R.G."/>
            <person name="Silva M.C.P."/>
            <person name="Loureco M.V."/>
            <person name="Andreote F.D."/>
        </authorList>
    </citation>
    <scope>NUCLEOTIDE SEQUENCE [LARGE SCALE GENOMIC DNA]</scope>
    <source>
        <strain evidence="2 3">HEX-2 MGV</strain>
    </source>
</reference>
<name>A0A2S8F1Z7_9BACT</name>
<comment type="caution">
    <text evidence="2">The sequence shown here is derived from an EMBL/GenBank/DDBJ whole genome shotgun (WGS) entry which is preliminary data.</text>
</comment>
<dbReference type="AlphaFoldDB" id="A0A2S8F1Z7"/>
<keyword evidence="1" id="KW-0812">Transmembrane</keyword>
<keyword evidence="1" id="KW-0472">Membrane</keyword>
<accession>A0A2S8F1Z7</accession>
<keyword evidence="1" id="KW-1133">Transmembrane helix</keyword>
<feature type="transmembrane region" description="Helical" evidence="1">
    <location>
        <begin position="6"/>
        <end position="22"/>
    </location>
</feature>
<dbReference type="EMBL" id="PUIA01000069">
    <property type="protein sequence ID" value="PQO26186.1"/>
    <property type="molecule type" value="Genomic_DNA"/>
</dbReference>
<protein>
    <submittedName>
        <fullName evidence="2">Uncharacterized protein</fullName>
    </submittedName>
</protein>
<dbReference type="Proteomes" id="UP000240009">
    <property type="component" value="Unassembled WGS sequence"/>
</dbReference>
<feature type="transmembrane region" description="Helical" evidence="1">
    <location>
        <begin position="58"/>
        <end position="81"/>
    </location>
</feature>
<dbReference type="RefSeq" id="WP_105358033.1">
    <property type="nucleotide sequence ID" value="NZ_PUIA01000069.1"/>
</dbReference>
<evidence type="ECO:0000313" key="2">
    <source>
        <dbReference type="EMBL" id="PQO26186.1"/>
    </source>
</evidence>
<feature type="transmembrane region" description="Helical" evidence="1">
    <location>
        <begin position="87"/>
        <end position="108"/>
    </location>
</feature>
<dbReference type="OrthoDB" id="282993at2"/>